<sequence length="839" mass="90481">MYRGTHSFTQVCTQELIHSGTHSGVHLFIHSGLHAGTHSFLHSGTHGTHSFIHSGTHSGAHPFIHSGRHAGTHSFILWHAFTHNCVLPSSTQVHPPALRFSPSPSLISPSLLRPSTVHAARTHALSTPRARSSSAHHTFPPYDHVSSVASAPGRALAWGPEASANIDFAGGVLKVRGFRARTPQTPGFRGEGPEERGGSPRCPPPGTPSEGPQPGHQAGRAAGAGRAETPPGAELTFWRAAHLWAARRPAHPGQQLPERGEGGGRRRRSGPGERGAGLGRGCPSAPRGGGLGAAETRSSRSSEEERAAGALNSERVGPLETQPTPPLGWAAGARERGSPPRLGALGHVVPIARCAHTMPVSDQAFVTLATNDVYCQGALVLGQSLREHRATRRLVVLVTPQVSNPLRVILSRVFDEVIEVNLIDSADYVHLAFLKRPDLGITLTKLHCWTLTRYSKCVFLDADTLVLSNIDELFDRREFSAAPDPGWPDCFNSGVFVFQPSLETHSLLLQHATDHGSFDGADQGLLNSFFSNWSTADIQKHLPFIYNLSSNTTYTYSPAFKQFGSSAKVVHFLGSSKPWNYKYNPQTGSVLEEGSGRANQHQTSFLNQWWGIYHRSILPLCEDIRNKDHHSPPGHTAHLGGAGVPCSSAAAAAEGSCANPAEGPRQACSADASERIMGVEEDIPSLAACPSEETVGWREIETRAEVRRNVFSAPSPQFADLSEIQTSSRRAEKAGGAPPEDALEPSREPPADVSRDPSPQDALEVDLTISVSQISIEEKLKVLRSEEKYHQEGSKDNHVEIKERREAAAKESRGQAGPPRAADSRSCWCHRAACRKLSQ</sequence>
<dbReference type="Pfam" id="PF01501">
    <property type="entry name" value="Glyco_transf_8"/>
    <property type="match status" value="2"/>
</dbReference>
<feature type="region of interest" description="Disordered" evidence="18">
    <location>
        <begin position="248"/>
        <end position="335"/>
    </location>
</feature>
<feature type="compositionally biased region" description="Basic and acidic residues" evidence="18">
    <location>
        <begin position="744"/>
        <end position="755"/>
    </location>
</feature>
<evidence type="ECO:0000256" key="2">
    <source>
        <dbReference type="ARBA" id="ARBA00004123"/>
    </source>
</evidence>
<keyword evidence="6" id="KW-0597">Phosphoprotein</keyword>
<keyword evidence="5" id="KW-0963">Cytoplasm</keyword>
<proteinExistence type="inferred from homology"/>
<comment type="cofactor">
    <cofactor evidence="1">
        <name>Mn(2+)</name>
        <dbReference type="ChEBI" id="CHEBI:29035"/>
    </cofactor>
</comment>
<evidence type="ECO:0000256" key="17">
    <source>
        <dbReference type="ARBA" id="ARBA00049637"/>
    </source>
</evidence>
<comment type="catalytic activity">
    <reaction evidence="15">
        <text>[1,4-alpha-D-glucosyl](n)-L-tyrosyl-[glycogenin] + UDP-alpha-D-glucose = [1,4-alpha-D-glucosyl](n+1)-L-tyrosyl-[glycogenin] + UDP + H(+)</text>
        <dbReference type="Rhea" id="RHEA:56560"/>
        <dbReference type="Rhea" id="RHEA-COMP:14606"/>
        <dbReference type="Rhea" id="RHEA-COMP:14607"/>
        <dbReference type="ChEBI" id="CHEBI:15378"/>
        <dbReference type="ChEBI" id="CHEBI:58223"/>
        <dbReference type="ChEBI" id="CHEBI:58885"/>
        <dbReference type="ChEBI" id="CHEBI:140574"/>
        <dbReference type="EC" id="2.4.1.186"/>
    </reaction>
    <physiologicalReaction direction="left-to-right" evidence="15">
        <dbReference type="Rhea" id="RHEA:56561"/>
    </physiologicalReaction>
</comment>
<comment type="catalytic activity">
    <reaction evidence="16">
        <text>L-tyrosyl-[glycogenin] + UDP-alpha-D-glucose = alpha-D-glucosyl-L-tyrosyl-[glycogenin] + UDP + H(+)</text>
        <dbReference type="Rhea" id="RHEA:23360"/>
        <dbReference type="Rhea" id="RHEA-COMP:14604"/>
        <dbReference type="Rhea" id="RHEA-COMP:14605"/>
        <dbReference type="ChEBI" id="CHEBI:15378"/>
        <dbReference type="ChEBI" id="CHEBI:46858"/>
        <dbReference type="ChEBI" id="CHEBI:58223"/>
        <dbReference type="ChEBI" id="CHEBI:58885"/>
        <dbReference type="ChEBI" id="CHEBI:140573"/>
        <dbReference type="EC" id="2.4.1.186"/>
    </reaction>
    <physiologicalReaction direction="left-to-right" evidence="16">
        <dbReference type="Rhea" id="RHEA:23361"/>
    </physiologicalReaction>
</comment>
<dbReference type="SUPFAM" id="SSF53448">
    <property type="entry name" value="Nucleotide-diphospho-sugar transferases"/>
    <property type="match status" value="1"/>
</dbReference>
<feature type="region of interest" description="Disordered" evidence="18">
    <location>
        <begin position="785"/>
        <end position="826"/>
    </location>
</feature>
<evidence type="ECO:0000256" key="13">
    <source>
        <dbReference type="ARBA" id="ARBA00038162"/>
    </source>
</evidence>
<dbReference type="Ensembl" id="ENSBGRT00000034028.1">
    <property type="protein sequence ID" value="ENSBGRP00000029389.1"/>
    <property type="gene ID" value="ENSBGRG00000018584.1"/>
</dbReference>
<dbReference type="InterPro" id="IPR002495">
    <property type="entry name" value="Glyco_trans_8"/>
</dbReference>
<reference evidence="19" key="3">
    <citation type="submission" date="2025-09" db="UniProtKB">
        <authorList>
            <consortium name="Ensembl"/>
        </authorList>
    </citation>
    <scope>IDENTIFICATION</scope>
</reference>
<keyword evidence="9" id="KW-0320">Glycogen biosynthesis</keyword>
<evidence type="ECO:0000256" key="3">
    <source>
        <dbReference type="ARBA" id="ARBA00004496"/>
    </source>
</evidence>
<dbReference type="AlphaFoldDB" id="A0A8B9XZ63"/>
<protein>
    <recommendedName>
        <fullName evidence="14">glycogenin glucosyltransferase</fullName>
        <ecNumber evidence="14">2.4.1.186</ecNumber>
    </recommendedName>
</protein>
<reference evidence="19" key="2">
    <citation type="submission" date="2025-08" db="UniProtKB">
        <authorList>
            <consortium name="Ensembl"/>
        </authorList>
    </citation>
    <scope>IDENTIFICATION</scope>
</reference>
<dbReference type="Gene3D" id="3.90.550.10">
    <property type="entry name" value="Spore Coat Polysaccharide Biosynthesis Protein SpsA, Chain A"/>
    <property type="match status" value="1"/>
</dbReference>
<evidence type="ECO:0000256" key="9">
    <source>
        <dbReference type="ARBA" id="ARBA00023056"/>
    </source>
</evidence>
<evidence type="ECO:0000256" key="15">
    <source>
        <dbReference type="ARBA" id="ARBA00047374"/>
    </source>
</evidence>
<dbReference type="InterPro" id="IPR029044">
    <property type="entry name" value="Nucleotide-diphossugar_trans"/>
</dbReference>
<dbReference type="GO" id="GO:0005634">
    <property type="term" value="C:nucleus"/>
    <property type="evidence" value="ECO:0007669"/>
    <property type="project" value="UniProtKB-SubCell"/>
</dbReference>
<evidence type="ECO:0000256" key="11">
    <source>
        <dbReference type="ARBA" id="ARBA00023211"/>
    </source>
</evidence>
<evidence type="ECO:0000256" key="12">
    <source>
        <dbReference type="ARBA" id="ARBA00023242"/>
    </source>
</evidence>
<feature type="compositionally biased region" description="Basic and acidic residues" evidence="18">
    <location>
        <begin position="297"/>
        <end position="307"/>
    </location>
</feature>
<evidence type="ECO:0000256" key="7">
    <source>
        <dbReference type="ARBA" id="ARBA00022679"/>
    </source>
</evidence>
<keyword evidence="8" id="KW-0479">Metal-binding</keyword>
<accession>A0A8B9XZ63</accession>
<evidence type="ECO:0000256" key="6">
    <source>
        <dbReference type="ARBA" id="ARBA00022553"/>
    </source>
</evidence>
<keyword evidence="11" id="KW-0464">Manganese</keyword>
<evidence type="ECO:0000256" key="14">
    <source>
        <dbReference type="ARBA" id="ARBA00038934"/>
    </source>
</evidence>
<dbReference type="Proteomes" id="UP000694520">
    <property type="component" value="Chromosome Y"/>
</dbReference>
<evidence type="ECO:0000313" key="20">
    <source>
        <dbReference type="Proteomes" id="UP000694520"/>
    </source>
</evidence>
<evidence type="ECO:0000256" key="18">
    <source>
        <dbReference type="SAM" id="MobiDB-lite"/>
    </source>
</evidence>
<comment type="subcellular location">
    <subcellularLocation>
        <location evidence="3">Cytoplasm</location>
    </subcellularLocation>
    <subcellularLocation>
        <location evidence="2">Nucleus</location>
    </subcellularLocation>
</comment>
<comment type="similarity">
    <text evidence="13">Belongs to the glycosyltransferase 8 family. Glycogenin subfamily.</text>
</comment>
<keyword evidence="20" id="KW-1185">Reference proteome</keyword>
<keyword evidence="7" id="KW-0808">Transferase</keyword>
<dbReference type="PANTHER" id="PTHR11183">
    <property type="entry name" value="GLYCOGENIN SUBFAMILY MEMBER"/>
    <property type="match status" value="1"/>
</dbReference>
<dbReference type="GO" id="GO:0005978">
    <property type="term" value="P:glycogen biosynthetic process"/>
    <property type="evidence" value="ECO:0007669"/>
    <property type="project" value="UniProtKB-KW"/>
</dbReference>
<name>A0A8B9XZ63_BOSMU</name>
<dbReference type="EC" id="2.4.1.186" evidence="14"/>
<evidence type="ECO:0000256" key="4">
    <source>
        <dbReference type="ARBA" id="ARBA00004964"/>
    </source>
</evidence>
<reference evidence="19" key="1">
    <citation type="submission" date="2019-05" db="EMBL/GenBank/DDBJ databases">
        <authorList>
            <person name="Zhang S."/>
            <person name="Liu J."/>
        </authorList>
    </citation>
    <scope>NUCLEOTIDE SEQUENCE [LARGE SCALE GENOMIC DNA]</scope>
</reference>
<evidence type="ECO:0000256" key="5">
    <source>
        <dbReference type="ARBA" id="ARBA00022490"/>
    </source>
</evidence>
<organism evidence="19 20">
    <name type="scientific">Bos mutus grunniens</name>
    <name type="common">Wild yak</name>
    <name type="synonym">Bos grunniens</name>
    <dbReference type="NCBI Taxonomy" id="30521"/>
    <lineage>
        <taxon>Eukaryota</taxon>
        <taxon>Metazoa</taxon>
        <taxon>Chordata</taxon>
        <taxon>Craniata</taxon>
        <taxon>Vertebrata</taxon>
        <taxon>Euteleostomi</taxon>
        <taxon>Mammalia</taxon>
        <taxon>Eutheria</taxon>
        <taxon>Laurasiatheria</taxon>
        <taxon>Artiodactyla</taxon>
        <taxon>Ruminantia</taxon>
        <taxon>Pecora</taxon>
        <taxon>Bovidae</taxon>
        <taxon>Bovinae</taxon>
        <taxon>Bos</taxon>
    </lineage>
</organism>
<dbReference type="CDD" id="cd02537">
    <property type="entry name" value="GT8_Glycogenin"/>
    <property type="match status" value="1"/>
</dbReference>
<evidence type="ECO:0000256" key="8">
    <source>
        <dbReference type="ARBA" id="ARBA00022723"/>
    </source>
</evidence>
<dbReference type="GeneTree" id="ENSGT00940000161628"/>
<feature type="region of interest" description="Disordered" evidence="18">
    <location>
        <begin position="179"/>
        <end position="230"/>
    </location>
</feature>
<feature type="compositionally biased region" description="Basic and acidic residues" evidence="18">
    <location>
        <begin position="785"/>
        <end position="813"/>
    </location>
</feature>
<comment type="function">
    <text evidence="17">Glycogenin participates in the glycogen biosynthetic process along with glycogen synthase and glycogen branching enzyme. It catalyzes the formation of a short alpha (1,4)-glucosyl chain covalently attached via a glucose 1-O-tyrosyl linkage to internal tyrosine residues and these chains act as primers for the elongation reaction catalyzed by glycogen synthase.</text>
</comment>
<comment type="pathway">
    <text evidence="4">Glycan biosynthesis; glycogen biosynthesis.</text>
</comment>
<keyword evidence="10" id="KW-0325">Glycoprotein</keyword>
<dbReference type="GO" id="GO:0008466">
    <property type="term" value="F:glycogenin glucosyltransferase activity"/>
    <property type="evidence" value="ECO:0007669"/>
    <property type="project" value="UniProtKB-EC"/>
</dbReference>
<evidence type="ECO:0000256" key="10">
    <source>
        <dbReference type="ARBA" id="ARBA00023180"/>
    </source>
</evidence>
<feature type="region of interest" description="Disordered" evidence="18">
    <location>
        <begin position="726"/>
        <end position="764"/>
    </location>
</feature>
<dbReference type="FunFam" id="3.90.550.10:FF:000025">
    <property type="entry name" value="Glycogenin-1 isoform 1"/>
    <property type="match status" value="1"/>
</dbReference>
<evidence type="ECO:0000313" key="19">
    <source>
        <dbReference type="Ensembl" id="ENSBGRP00000029389.1"/>
    </source>
</evidence>
<evidence type="ECO:0000256" key="16">
    <source>
        <dbReference type="ARBA" id="ARBA00047924"/>
    </source>
</evidence>
<dbReference type="InterPro" id="IPR050587">
    <property type="entry name" value="GNT1/Glycosyltrans_8"/>
</dbReference>
<evidence type="ECO:0000256" key="1">
    <source>
        <dbReference type="ARBA" id="ARBA00001936"/>
    </source>
</evidence>
<keyword evidence="12" id="KW-0539">Nucleus</keyword>
<dbReference type="GO" id="GO:0046872">
    <property type="term" value="F:metal ion binding"/>
    <property type="evidence" value="ECO:0007669"/>
    <property type="project" value="UniProtKB-KW"/>
</dbReference>
<dbReference type="GO" id="GO:0005737">
    <property type="term" value="C:cytoplasm"/>
    <property type="evidence" value="ECO:0007669"/>
    <property type="project" value="UniProtKB-SubCell"/>
</dbReference>
<feature type="compositionally biased region" description="Low complexity" evidence="18">
    <location>
        <begin position="208"/>
        <end position="230"/>
    </location>
</feature>